<protein>
    <submittedName>
        <fullName evidence="16">Ferredoxin-NADP reductase</fullName>
    </submittedName>
</protein>
<keyword evidence="11" id="KW-0411">Iron-sulfur</keyword>
<keyword evidence="9" id="KW-0560">Oxidoreductase</keyword>
<feature type="region of interest" description="Disordered" evidence="13">
    <location>
        <begin position="1"/>
        <end position="21"/>
    </location>
</feature>
<keyword evidence="8 14" id="KW-1133">Transmembrane helix</keyword>
<evidence type="ECO:0000256" key="3">
    <source>
        <dbReference type="ARBA" id="ARBA00022630"/>
    </source>
</evidence>
<evidence type="ECO:0000256" key="8">
    <source>
        <dbReference type="ARBA" id="ARBA00022989"/>
    </source>
</evidence>
<evidence type="ECO:0000256" key="6">
    <source>
        <dbReference type="ARBA" id="ARBA00022723"/>
    </source>
</evidence>
<dbReference type="InterPro" id="IPR001433">
    <property type="entry name" value="OxRdtase_FAD/NAD-bd"/>
</dbReference>
<evidence type="ECO:0000256" key="14">
    <source>
        <dbReference type="SAM" id="Phobius"/>
    </source>
</evidence>
<dbReference type="Gene3D" id="2.40.30.10">
    <property type="entry name" value="Translation factors"/>
    <property type="match status" value="1"/>
</dbReference>
<keyword evidence="6" id="KW-0479">Metal-binding</keyword>
<sequence length="469" mass="50697">MTAVAARPAAVPTAPGTVPGGRARRDAAVRLGSLVVLWSGLLLVSYWWATGGGFQALGSWAGGLTSTGRLTGLLASDLLLVQLLLMARVPVLERAFGQDRLAALHRLVGFSSFTLMVAHIGLITWGYAAGELSAAPGELWDLTVTYPGMLLAAAGTLCLVMVVVTSVRAARRRLRYESWHLLHLYAYLGVGLALPHQLWTGQDFLASPARTVFWWTSWAAAAGAVLVWRVALPLVRSTRSALRVTSVVAEGDGVVSVTMAARRGRWVDAEAGQFFSFRFLAGAGWTRAHPYSLSAAPDGRGLRITVAEVGDGSSALRHLRPGTRVLVEGPYGRLSERARTRRRVALIGAGVGITPLRALAEGMAYAPGEVAVLHRYRDRPLFQREFEQLSRDRGLQLFWLPGHRRAQGSWLGHGVGDADDLTALTWWVPDIADRDVYVCGPRPWAEDVVRTATAAGVPADHIHVESFGW</sequence>
<dbReference type="Proteomes" id="UP000199088">
    <property type="component" value="Unassembled WGS sequence"/>
</dbReference>
<dbReference type="InterPro" id="IPR050415">
    <property type="entry name" value="MRET"/>
</dbReference>
<dbReference type="SUPFAM" id="SSF63380">
    <property type="entry name" value="Riboflavin synthase domain-like"/>
    <property type="match status" value="1"/>
</dbReference>
<evidence type="ECO:0000313" key="16">
    <source>
        <dbReference type="EMBL" id="SDO01232.1"/>
    </source>
</evidence>
<dbReference type="GO" id="GO:0016020">
    <property type="term" value="C:membrane"/>
    <property type="evidence" value="ECO:0007669"/>
    <property type="project" value="UniProtKB-SubCell"/>
</dbReference>
<dbReference type="GO" id="GO:0050660">
    <property type="term" value="F:flavin adenine dinucleotide binding"/>
    <property type="evidence" value="ECO:0007669"/>
    <property type="project" value="TreeGrafter"/>
</dbReference>
<dbReference type="Pfam" id="PF01794">
    <property type="entry name" value="Ferric_reduct"/>
    <property type="match status" value="1"/>
</dbReference>
<keyword evidence="5" id="KW-0001">2Fe-2S</keyword>
<evidence type="ECO:0000256" key="10">
    <source>
        <dbReference type="ARBA" id="ARBA00023004"/>
    </source>
</evidence>
<comment type="subcellular location">
    <subcellularLocation>
        <location evidence="2">Membrane</location>
        <topology evidence="2">Multi-pass membrane protein</topology>
    </subcellularLocation>
</comment>
<feature type="transmembrane region" description="Helical" evidence="14">
    <location>
        <begin position="148"/>
        <end position="170"/>
    </location>
</feature>
<dbReference type="GO" id="GO:0016491">
    <property type="term" value="F:oxidoreductase activity"/>
    <property type="evidence" value="ECO:0007669"/>
    <property type="project" value="UniProtKB-KW"/>
</dbReference>
<keyword evidence="17" id="KW-1185">Reference proteome</keyword>
<feature type="transmembrane region" description="Helical" evidence="14">
    <location>
        <begin position="212"/>
        <end position="232"/>
    </location>
</feature>
<dbReference type="InterPro" id="IPR039261">
    <property type="entry name" value="FNR_nucleotide-bd"/>
</dbReference>
<dbReference type="AlphaFoldDB" id="A0A1H0G2Z1"/>
<feature type="domain" description="FAD-binding FR-type" evidence="15">
    <location>
        <begin position="237"/>
        <end position="337"/>
    </location>
</feature>
<dbReference type="OrthoDB" id="9801223at2"/>
<keyword evidence="3" id="KW-0285">Flavoprotein</keyword>
<dbReference type="EMBL" id="FNIR01000003">
    <property type="protein sequence ID" value="SDO01232.1"/>
    <property type="molecule type" value="Genomic_DNA"/>
</dbReference>
<reference evidence="17" key="1">
    <citation type="submission" date="2016-10" db="EMBL/GenBank/DDBJ databases">
        <authorList>
            <person name="Varghese N."/>
            <person name="Submissions S."/>
        </authorList>
    </citation>
    <scope>NUCLEOTIDE SEQUENCE [LARGE SCALE GENOMIC DNA]</scope>
    <source>
        <strain evidence="17">DSM 45843</strain>
    </source>
</reference>
<keyword evidence="12 14" id="KW-0472">Membrane</keyword>
<dbReference type="InterPro" id="IPR017938">
    <property type="entry name" value="Riboflavin_synthase-like_b-brl"/>
</dbReference>
<evidence type="ECO:0000256" key="1">
    <source>
        <dbReference type="ARBA" id="ARBA00001974"/>
    </source>
</evidence>
<evidence type="ECO:0000256" key="11">
    <source>
        <dbReference type="ARBA" id="ARBA00023014"/>
    </source>
</evidence>
<dbReference type="InterPro" id="IPR013130">
    <property type="entry name" value="Fe3_Rdtase_TM_dom"/>
</dbReference>
<comment type="cofactor">
    <cofactor evidence="1">
        <name>FAD</name>
        <dbReference type="ChEBI" id="CHEBI:57692"/>
    </cofactor>
</comment>
<dbReference type="InterPro" id="IPR017927">
    <property type="entry name" value="FAD-bd_FR_type"/>
</dbReference>
<feature type="transmembrane region" description="Helical" evidence="14">
    <location>
        <begin position="31"/>
        <end position="49"/>
    </location>
</feature>
<name>A0A1H0G2Z1_9ACTN</name>
<evidence type="ECO:0000256" key="2">
    <source>
        <dbReference type="ARBA" id="ARBA00004141"/>
    </source>
</evidence>
<keyword evidence="10" id="KW-0408">Iron</keyword>
<feature type="transmembrane region" description="Helical" evidence="14">
    <location>
        <begin position="69"/>
        <end position="87"/>
    </location>
</feature>
<evidence type="ECO:0000313" key="17">
    <source>
        <dbReference type="Proteomes" id="UP000199088"/>
    </source>
</evidence>
<evidence type="ECO:0000256" key="13">
    <source>
        <dbReference type="SAM" id="MobiDB-lite"/>
    </source>
</evidence>
<accession>A0A1H0G2Z1</accession>
<organism evidence="16 17">
    <name type="scientific">Klenkia soli</name>
    <dbReference type="NCBI Taxonomy" id="1052260"/>
    <lineage>
        <taxon>Bacteria</taxon>
        <taxon>Bacillati</taxon>
        <taxon>Actinomycetota</taxon>
        <taxon>Actinomycetes</taxon>
        <taxon>Geodermatophilales</taxon>
        <taxon>Geodermatophilaceae</taxon>
        <taxon>Klenkia</taxon>
    </lineage>
</organism>
<dbReference type="GO" id="GO:0051537">
    <property type="term" value="F:2 iron, 2 sulfur cluster binding"/>
    <property type="evidence" value="ECO:0007669"/>
    <property type="project" value="UniProtKB-KW"/>
</dbReference>
<keyword evidence="7" id="KW-0274">FAD</keyword>
<dbReference type="Gene3D" id="3.40.50.80">
    <property type="entry name" value="Nucleotide-binding domain of ferredoxin-NADP reductase (FNR) module"/>
    <property type="match status" value="1"/>
</dbReference>
<dbReference type="SUPFAM" id="SSF52343">
    <property type="entry name" value="Ferredoxin reductase-like, C-terminal NADP-linked domain"/>
    <property type="match status" value="1"/>
</dbReference>
<evidence type="ECO:0000256" key="7">
    <source>
        <dbReference type="ARBA" id="ARBA00022827"/>
    </source>
</evidence>
<dbReference type="GO" id="GO:0046872">
    <property type="term" value="F:metal ion binding"/>
    <property type="evidence" value="ECO:0007669"/>
    <property type="project" value="UniProtKB-KW"/>
</dbReference>
<evidence type="ECO:0000256" key="4">
    <source>
        <dbReference type="ARBA" id="ARBA00022692"/>
    </source>
</evidence>
<dbReference type="RefSeq" id="WP_091241200.1">
    <property type="nucleotide sequence ID" value="NZ_FNIR01000003.1"/>
</dbReference>
<proteinExistence type="predicted"/>
<evidence type="ECO:0000256" key="9">
    <source>
        <dbReference type="ARBA" id="ARBA00023002"/>
    </source>
</evidence>
<keyword evidence="4 14" id="KW-0812">Transmembrane</keyword>
<dbReference type="PANTHER" id="PTHR47354">
    <property type="entry name" value="NADH OXIDOREDUCTASE HCR"/>
    <property type="match status" value="1"/>
</dbReference>
<dbReference type="STRING" id="1052260.SAMN05660199_01119"/>
<evidence type="ECO:0000256" key="5">
    <source>
        <dbReference type="ARBA" id="ARBA00022714"/>
    </source>
</evidence>
<feature type="transmembrane region" description="Helical" evidence="14">
    <location>
        <begin position="182"/>
        <end position="200"/>
    </location>
</feature>
<evidence type="ECO:0000256" key="12">
    <source>
        <dbReference type="ARBA" id="ARBA00023136"/>
    </source>
</evidence>
<dbReference type="PANTHER" id="PTHR47354:SF8">
    <property type="entry name" value="1,2-PHENYLACETYL-COA EPOXIDASE, SUBUNIT E"/>
    <property type="match status" value="1"/>
</dbReference>
<feature type="transmembrane region" description="Helical" evidence="14">
    <location>
        <begin position="107"/>
        <end position="128"/>
    </location>
</feature>
<dbReference type="Pfam" id="PF00175">
    <property type="entry name" value="NAD_binding_1"/>
    <property type="match status" value="1"/>
</dbReference>
<evidence type="ECO:0000259" key="15">
    <source>
        <dbReference type="PROSITE" id="PS51384"/>
    </source>
</evidence>
<dbReference type="PROSITE" id="PS51384">
    <property type="entry name" value="FAD_FR"/>
    <property type="match status" value="1"/>
</dbReference>
<gene>
    <name evidence="16" type="ORF">SAMN05660199_01119</name>
</gene>